<dbReference type="Proteomes" id="UP000006620">
    <property type="component" value="Chromosome"/>
</dbReference>
<dbReference type="GO" id="GO:0004489">
    <property type="term" value="F:methylenetetrahydrofolate reductase [NAD(P)H] activity"/>
    <property type="evidence" value="ECO:0007669"/>
    <property type="project" value="InterPro"/>
</dbReference>
<protein>
    <recommendedName>
        <fullName evidence="6">Methylenetetrahydrofolate reductase</fullName>
    </recommendedName>
</protein>
<evidence type="ECO:0000256" key="2">
    <source>
        <dbReference type="ARBA" id="ARBA00004777"/>
    </source>
</evidence>
<dbReference type="InterPro" id="IPR003171">
    <property type="entry name" value="Mehydrof_redctse-like"/>
</dbReference>
<proteinExistence type="inferred from homology"/>
<comment type="similarity">
    <text evidence="6">Belongs to the methylenetetrahydrofolate reductase family.</text>
</comment>
<evidence type="ECO:0000256" key="6">
    <source>
        <dbReference type="RuleBase" id="RU003862"/>
    </source>
</evidence>
<evidence type="ECO:0000313" key="9">
    <source>
        <dbReference type="Proteomes" id="UP000006620"/>
    </source>
</evidence>
<dbReference type="EMBL" id="CP002869">
    <property type="protein sequence ID" value="AEI42057.1"/>
    <property type="molecule type" value="Genomic_DNA"/>
</dbReference>
<name>F8FB90_PAEMK</name>
<dbReference type="HOGENOM" id="CLU_054649_0_0_9"/>
<dbReference type="Gene3D" id="3.20.20.220">
    <property type="match status" value="1"/>
</dbReference>
<gene>
    <name evidence="8" type="ordered locus">KNP414_03499</name>
</gene>
<evidence type="ECO:0000256" key="1">
    <source>
        <dbReference type="ARBA" id="ARBA00001974"/>
    </source>
</evidence>
<accession>F8FB90</accession>
<keyword evidence="5 6" id="KW-0560">Oxidoreductase</keyword>
<dbReference type="InterPro" id="IPR029041">
    <property type="entry name" value="FAD-linked_oxidoreductase-like"/>
</dbReference>
<dbReference type="SUPFAM" id="SSF51730">
    <property type="entry name" value="FAD-linked oxidoreductase"/>
    <property type="match status" value="1"/>
</dbReference>
<reference evidence="8 9" key="2">
    <citation type="journal article" date="2013" name="Genome Announc.">
        <title>Genome Sequence of Growth-Improving Paenibacillus mucilaginosus Strain KNP414.</title>
        <authorList>
            <person name="Lu J.J."/>
            <person name="Wang J.F."/>
            <person name="Hu X.F."/>
        </authorList>
    </citation>
    <scope>NUCLEOTIDE SEQUENCE [LARGE SCALE GENOMIC DNA]</scope>
    <source>
        <strain evidence="8 9">KNP414</strain>
    </source>
</reference>
<evidence type="ECO:0000256" key="7">
    <source>
        <dbReference type="SAM" id="MobiDB-lite"/>
    </source>
</evidence>
<evidence type="ECO:0000256" key="4">
    <source>
        <dbReference type="ARBA" id="ARBA00022827"/>
    </source>
</evidence>
<keyword evidence="3 6" id="KW-0285">Flavoprotein</keyword>
<evidence type="ECO:0000256" key="5">
    <source>
        <dbReference type="ARBA" id="ARBA00023002"/>
    </source>
</evidence>
<dbReference type="KEGG" id="pms:KNP414_03499"/>
<evidence type="ECO:0000256" key="3">
    <source>
        <dbReference type="ARBA" id="ARBA00022630"/>
    </source>
</evidence>
<sequence length="333" mass="37664">MKNTMNSGRKDEPPGSGGQQMLKEKIQGRKPGIITYGITPPKQNHPPEKIAEIAKKQIDRIADIGIDGLIIYDIQDEADRIDQERPFPYLSTVDPTTYSKEYLGPLTVPHIIYRSVGKYSESELSGWISSDPGQDRFSVYVGASSSKQEVRLSLPQAYELSRRLNDTLHFGGVVIPERHLTRKDEHLRMISKMNSGCRFFVSQATYDVEASKNVLSEYYYTCQEQGLEMVPILFNLTPCGSLKTLEFMKWLGISVPKWLENDLMHSNDILDKSVRLTLKIMEELMDFGLEKGIPIGCSVESVSTRKVEIDASVQLLKDVKQSMESRLLQPQSL</sequence>
<dbReference type="AlphaFoldDB" id="F8FB90"/>
<dbReference type="Pfam" id="PF02219">
    <property type="entry name" value="MTHFR"/>
    <property type="match status" value="1"/>
</dbReference>
<feature type="region of interest" description="Disordered" evidence="7">
    <location>
        <begin position="1"/>
        <end position="26"/>
    </location>
</feature>
<dbReference type="UniPathway" id="UPA00193"/>
<comment type="cofactor">
    <cofactor evidence="1 6">
        <name>FAD</name>
        <dbReference type="ChEBI" id="CHEBI:57692"/>
    </cofactor>
</comment>
<comment type="pathway">
    <text evidence="2 6">One-carbon metabolism; tetrahydrofolate interconversion.</text>
</comment>
<dbReference type="GO" id="GO:0006555">
    <property type="term" value="P:methionine metabolic process"/>
    <property type="evidence" value="ECO:0007669"/>
    <property type="project" value="InterPro"/>
</dbReference>
<dbReference type="GO" id="GO:0035999">
    <property type="term" value="P:tetrahydrofolate interconversion"/>
    <property type="evidence" value="ECO:0007669"/>
    <property type="project" value="UniProtKB-UniPathway"/>
</dbReference>
<evidence type="ECO:0000313" key="8">
    <source>
        <dbReference type="EMBL" id="AEI42057.1"/>
    </source>
</evidence>
<reference evidence="9" key="1">
    <citation type="submission" date="2011-06" db="EMBL/GenBank/DDBJ databases">
        <title>Complete genome sequence of Paenibacillus mucilaginosus KNP414.</title>
        <authorList>
            <person name="Wang J."/>
            <person name="Hu S."/>
            <person name="Hu X."/>
            <person name="Zhang B."/>
            <person name="Dong D."/>
            <person name="Zhang S."/>
            <person name="Zhao K."/>
            <person name="Wu D."/>
        </authorList>
    </citation>
    <scope>NUCLEOTIDE SEQUENCE [LARGE SCALE GENOMIC DNA]</scope>
    <source>
        <strain evidence="9">KNP414</strain>
    </source>
</reference>
<dbReference type="PATRIC" id="fig|1036673.3.peg.3220"/>
<keyword evidence="4 6" id="KW-0274">FAD</keyword>
<organism evidence="8 9">
    <name type="scientific">Paenibacillus mucilaginosus (strain KNP414)</name>
    <dbReference type="NCBI Taxonomy" id="1036673"/>
    <lineage>
        <taxon>Bacteria</taxon>
        <taxon>Bacillati</taxon>
        <taxon>Bacillota</taxon>
        <taxon>Bacilli</taxon>
        <taxon>Bacillales</taxon>
        <taxon>Paenibacillaceae</taxon>
        <taxon>Paenibacillus</taxon>
    </lineage>
</organism>